<evidence type="ECO:0000313" key="8">
    <source>
        <dbReference type="EMBL" id="ALZ83543.1"/>
    </source>
</evidence>
<dbReference type="AlphaFoldDB" id="A0A0U4VKE3"/>
<keyword evidence="6 7" id="KW-0472">Membrane</keyword>
<comment type="similarity">
    <text evidence="2">Belongs to the cytochrome ubiquinol oxidase subunit 2 family.</text>
</comment>
<evidence type="ECO:0000256" key="2">
    <source>
        <dbReference type="ARBA" id="ARBA00007543"/>
    </source>
</evidence>
<sequence length="340" mass="37727">MNGIPGIDLPLIWAIIIIFGLMMYVVMDGFDLGIGILFPFVKGKEDRDVMMNTVAPIWDGNETWLVLGGAGLYGAFPLAYSVILPALYLPLIFMLIGLIFRGVAFEFRFKVQEGKEALWDKSFIFGSLLASFCQGVALGAFIEGFPVENRQYVGGPLDWLTPFSMFCGLGVIVAYALLGSTWLIMKTEGPLQATMRRLTKPLLFLLLAFTAVVSIWTPLSQAAISARWFSMPNLIWFLPVPILVGVVTLALLRAILREDSHHAPFLLTLALIFLGYSGLGISLWPNIIPPAVSIWEASSPPQSQLFLLIGTLFIIPITLMYTFWGYYVFRGKVRTGEGYH</sequence>
<keyword evidence="4 7" id="KW-0812">Transmembrane</keyword>
<evidence type="ECO:0000256" key="3">
    <source>
        <dbReference type="ARBA" id="ARBA00022475"/>
    </source>
</evidence>
<feature type="transmembrane region" description="Helical" evidence="7">
    <location>
        <begin position="263"/>
        <end position="285"/>
    </location>
</feature>
<proteinExistence type="inferred from homology"/>
<dbReference type="OrthoDB" id="9776710at2"/>
<dbReference type="InterPro" id="IPR003317">
    <property type="entry name" value="Cyt-d_oxidase_su2"/>
</dbReference>
<keyword evidence="3" id="KW-1003">Cell membrane</keyword>
<dbReference type="Pfam" id="PF02322">
    <property type="entry name" value="Cyt_bd_oxida_II"/>
    <property type="match status" value="1"/>
</dbReference>
<dbReference type="PANTHER" id="PTHR43141:SF4">
    <property type="entry name" value="CYTOCHROME BD2 SUBUNIT II"/>
    <property type="match status" value="1"/>
</dbReference>
<feature type="transmembrane region" description="Helical" evidence="7">
    <location>
        <begin position="123"/>
        <end position="142"/>
    </location>
</feature>
<dbReference type="GO" id="GO:0070069">
    <property type="term" value="C:cytochrome complex"/>
    <property type="evidence" value="ECO:0007669"/>
    <property type="project" value="TreeGrafter"/>
</dbReference>
<feature type="transmembrane region" description="Helical" evidence="7">
    <location>
        <begin position="236"/>
        <end position="256"/>
    </location>
</feature>
<evidence type="ECO:0000256" key="1">
    <source>
        <dbReference type="ARBA" id="ARBA00004651"/>
    </source>
</evidence>
<evidence type="ECO:0000256" key="6">
    <source>
        <dbReference type="ARBA" id="ARBA00023136"/>
    </source>
</evidence>
<dbReference type="Proteomes" id="UP000064137">
    <property type="component" value="Chromosome"/>
</dbReference>
<dbReference type="EMBL" id="CP013987">
    <property type="protein sequence ID" value="ALZ83543.1"/>
    <property type="molecule type" value="Genomic_DNA"/>
</dbReference>
<feature type="transmembrane region" description="Helical" evidence="7">
    <location>
        <begin position="204"/>
        <end position="224"/>
    </location>
</feature>
<evidence type="ECO:0000256" key="4">
    <source>
        <dbReference type="ARBA" id="ARBA00022692"/>
    </source>
</evidence>
<keyword evidence="5 7" id="KW-1133">Transmembrane helix</keyword>
<evidence type="ECO:0000256" key="5">
    <source>
        <dbReference type="ARBA" id="ARBA00022989"/>
    </source>
</evidence>
<protein>
    <submittedName>
        <fullName evidence="8">Ubiquinol oxidase subunit II</fullName>
    </submittedName>
</protein>
<evidence type="ECO:0000256" key="7">
    <source>
        <dbReference type="SAM" id="Phobius"/>
    </source>
</evidence>
<accession>A0A0U4VKE3</accession>
<feature type="transmembrane region" description="Helical" evidence="7">
    <location>
        <begin position="62"/>
        <end position="80"/>
    </location>
</feature>
<organism evidence="8 9">
    <name type="scientific">Pseudomonas oryzihabitans</name>
    <dbReference type="NCBI Taxonomy" id="47885"/>
    <lineage>
        <taxon>Bacteria</taxon>
        <taxon>Pseudomonadati</taxon>
        <taxon>Pseudomonadota</taxon>
        <taxon>Gammaproteobacteria</taxon>
        <taxon>Pseudomonadales</taxon>
        <taxon>Pseudomonadaceae</taxon>
        <taxon>Pseudomonas</taxon>
    </lineage>
</organism>
<dbReference type="KEGG" id="por:APT59_04750"/>
<dbReference type="GO" id="GO:0019646">
    <property type="term" value="P:aerobic electron transport chain"/>
    <property type="evidence" value="ECO:0007669"/>
    <property type="project" value="TreeGrafter"/>
</dbReference>
<gene>
    <name evidence="8" type="ORF">APT59_04750</name>
</gene>
<reference evidence="8 9" key="1">
    <citation type="submission" date="2016-01" db="EMBL/GenBank/DDBJ databases">
        <title>Annotation of Pseudomonas oryzihabitans USDA-ARS-USMARC-56511.</title>
        <authorList>
            <person name="Harhay G.P."/>
            <person name="Harhay D.M."/>
            <person name="Smith T.P.L."/>
            <person name="Bono J.L."/>
            <person name="Heaton M.P."/>
            <person name="Clawson M.L."/>
            <person name="Chitko-Mckown C.G."/>
            <person name="Capik S.F."/>
            <person name="DeDonder K.D."/>
            <person name="Apley M.D."/>
            <person name="Lubbers B.V."/>
            <person name="White B.J."/>
            <person name="Larson R.L."/>
        </authorList>
    </citation>
    <scope>NUCLEOTIDE SEQUENCE [LARGE SCALE GENOMIC DNA]</scope>
    <source>
        <strain evidence="8 9">USDA-ARS-USMARC-56511</strain>
    </source>
</reference>
<feature type="transmembrane region" description="Helical" evidence="7">
    <location>
        <begin position="162"/>
        <end position="184"/>
    </location>
</feature>
<name>A0A0U4VKE3_9PSED</name>
<feature type="transmembrane region" description="Helical" evidence="7">
    <location>
        <begin position="305"/>
        <end position="329"/>
    </location>
</feature>
<dbReference type="PIRSF" id="PIRSF000267">
    <property type="entry name" value="Cyt_oxidse_sub2"/>
    <property type="match status" value="1"/>
</dbReference>
<dbReference type="RefSeq" id="WP_059313796.1">
    <property type="nucleotide sequence ID" value="NZ_CP013987.1"/>
</dbReference>
<feature type="transmembrane region" description="Helical" evidence="7">
    <location>
        <begin position="12"/>
        <end position="41"/>
    </location>
</feature>
<comment type="subcellular location">
    <subcellularLocation>
        <location evidence="1">Cell membrane</location>
        <topology evidence="1">Multi-pass membrane protein</topology>
    </subcellularLocation>
</comment>
<dbReference type="NCBIfam" id="TIGR00203">
    <property type="entry name" value="cydB"/>
    <property type="match status" value="1"/>
</dbReference>
<dbReference type="PANTHER" id="PTHR43141">
    <property type="entry name" value="CYTOCHROME BD2 SUBUNIT II"/>
    <property type="match status" value="1"/>
</dbReference>
<dbReference type="GO" id="GO:0016682">
    <property type="term" value="F:oxidoreductase activity, acting on diphenols and related substances as donors, oxygen as acceptor"/>
    <property type="evidence" value="ECO:0007669"/>
    <property type="project" value="TreeGrafter"/>
</dbReference>
<feature type="transmembrane region" description="Helical" evidence="7">
    <location>
        <begin position="86"/>
        <end position="103"/>
    </location>
</feature>
<evidence type="ECO:0000313" key="9">
    <source>
        <dbReference type="Proteomes" id="UP000064137"/>
    </source>
</evidence>
<dbReference type="GO" id="GO:0005886">
    <property type="term" value="C:plasma membrane"/>
    <property type="evidence" value="ECO:0007669"/>
    <property type="project" value="UniProtKB-SubCell"/>
</dbReference>
<dbReference type="GO" id="GO:0009055">
    <property type="term" value="F:electron transfer activity"/>
    <property type="evidence" value="ECO:0007669"/>
    <property type="project" value="TreeGrafter"/>
</dbReference>